<keyword evidence="2" id="KW-0472">Membrane</keyword>
<feature type="compositionally biased region" description="Polar residues" evidence="1">
    <location>
        <begin position="232"/>
        <end position="248"/>
    </location>
</feature>
<feature type="region of interest" description="Disordered" evidence="1">
    <location>
        <begin position="195"/>
        <end position="392"/>
    </location>
</feature>
<feature type="region of interest" description="Disordered" evidence="1">
    <location>
        <begin position="63"/>
        <end position="83"/>
    </location>
</feature>
<evidence type="ECO:0000313" key="3">
    <source>
        <dbReference type="EMBL" id="GME68252.1"/>
    </source>
</evidence>
<evidence type="ECO:0000313" key="4">
    <source>
        <dbReference type="Proteomes" id="UP001165120"/>
    </source>
</evidence>
<reference evidence="3" key="1">
    <citation type="submission" date="2023-04" db="EMBL/GenBank/DDBJ databases">
        <title>Candida boidinii NBRC 10035.</title>
        <authorList>
            <person name="Ichikawa N."/>
            <person name="Sato H."/>
            <person name="Tonouchi N."/>
        </authorList>
    </citation>
    <scope>NUCLEOTIDE SEQUENCE</scope>
    <source>
        <strain evidence="3">NBRC 10035</strain>
    </source>
</reference>
<feature type="compositionally biased region" description="Acidic residues" evidence="1">
    <location>
        <begin position="307"/>
        <end position="319"/>
    </location>
</feature>
<feature type="compositionally biased region" description="Polar residues" evidence="1">
    <location>
        <begin position="196"/>
        <end position="224"/>
    </location>
</feature>
<accession>A0A9W6WGF5</accession>
<evidence type="ECO:0000256" key="1">
    <source>
        <dbReference type="SAM" id="MobiDB-lite"/>
    </source>
</evidence>
<feature type="compositionally biased region" description="Basic and acidic residues" evidence="1">
    <location>
        <begin position="351"/>
        <end position="361"/>
    </location>
</feature>
<proteinExistence type="predicted"/>
<dbReference type="Pfam" id="PF08693">
    <property type="entry name" value="SKG6"/>
    <property type="match status" value="1"/>
</dbReference>
<evidence type="ECO:0000256" key="2">
    <source>
        <dbReference type="SAM" id="Phobius"/>
    </source>
</evidence>
<gene>
    <name evidence="3" type="ORF">Cboi02_000151400</name>
</gene>
<keyword evidence="2" id="KW-0812">Transmembrane</keyword>
<name>A0A9W6WGF5_CANBO</name>
<sequence length="611" mass="67996">MDLLSSIVSLQKRSCNEKNKDLCETGNSTTPLTIGLAVAIPIAVVILVVSFFLYKAYKRNKKESLDDDDPDFNGDNTVLPDYPSKEEYYKSGSVAGDDNPFENKYSVRYPKGIIPPNQQQQQLQPQQGYPYSIHNNPSSSSIPTSNMYGGGYNNRTQSFILPYAQETNSKNSLNELARALGSDYDGYRVASPAVRNPNSGFNSRRTSFSNQSGIMNSGHNNNYERSLRSTEDTSYSSVNPNANNSFQNKGAGASAAGLTKNGSPIKYVNRDTNSPGNNDDNEETNDRITQVANPKPVLSTAGHFVIEDDDEDEDEDDIDANEHGDEVLGNFDPINNNNDNSHSRTPSSTFHSERINDRDDLYPQSNKANDVDQIKADTTTNNKVAAPLDPSKDIPDLAEALDDEALPLSPDEEEQINRMKSVYKVYFSRENSMKSIKSKSEQQQQQFDSSNLPALPLHQLDNTNPAYISNNDKEMAIAAPQILVSEDDNEENQDPMINNTVKNISNGQPELKINTDMLNSQEPRASYASSIYTSVQEGGAPNSGNQHPYYPHEQIQNMLANQNEQDINNASSQNGYYYDNNGQYYEMTPEQQQQQQQHWTISTTISTHATK</sequence>
<feature type="transmembrane region" description="Helical" evidence="2">
    <location>
        <begin position="34"/>
        <end position="54"/>
    </location>
</feature>
<protein>
    <submittedName>
        <fullName evidence="3">Unnamed protein product</fullName>
    </submittedName>
</protein>
<dbReference type="EMBL" id="BSXN01000363">
    <property type="protein sequence ID" value="GME68252.1"/>
    <property type="molecule type" value="Genomic_DNA"/>
</dbReference>
<keyword evidence="2" id="KW-1133">Transmembrane helix</keyword>
<keyword evidence="4" id="KW-1185">Reference proteome</keyword>
<organism evidence="3 4">
    <name type="scientific">Candida boidinii</name>
    <name type="common">Yeast</name>
    <dbReference type="NCBI Taxonomy" id="5477"/>
    <lineage>
        <taxon>Eukaryota</taxon>
        <taxon>Fungi</taxon>
        <taxon>Dikarya</taxon>
        <taxon>Ascomycota</taxon>
        <taxon>Saccharomycotina</taxon>
        <taxon>Pichiomycetes</taxon>
        <taxon>Pichiales</taxon>
        <taxon>Pichiaceae</taxon>
        <taxon>Ogataea</taxon>
        <taxon>Ogataea/Candida clade</taxon>
    </lineage>
</organism>
<dbReference type="InterPro" id="IPR014805">
    <property type="entry name" value="SKG6/TOS2-like"/>
</dbReference>
<dbReference type="Proteomes" id="UP001165120">
    <property type="component" value="Unassembled WGS sequence"/>
</dbReference>
<dbReference type="AlphaFoldDB" id="A0A9W6WGF5"/>
<comment type="caution">
    <text evidence="3">The sequence shown here is derived from an EMBL/GenBank/DDBJ whole genome shotgun (WGS) entry which is preliminary data.</text>
</comment>